<keyword evidence="7" id="KW-1185">Reference proteome</keyword>
<dbReference type="Gene3D" id="3.20.190.20">
    <property type="match status" value="1"/>
</dbReference>
<evidence type="ECO:0000256" key="3">
    <source>
        <dbReference type="ARBA" id="ARBA00022825"/>
    </source>
</evidence>
<evidence type="ECO:0000259" key="5">
    <source>
        <dbReference type="Pfam" id="PF17815"/>
    </source>
</evidence>
<dbReference type="PANTHER" id="PTHR45980">
    <property type="match status" value="1"/>
</dbReference>
<reference evidence="6" key="1">
    <citation type="submission" date="2023-02" db="EMBL/GenBank/DDBJ databases">
        <title>Genome of toxic invasive species Heracleum sosnowskyi carries increased number of genes despite the absence of recent whole-genome duplications.</title>
        <authorList>
            <person name="Schelkunov M."/>
            <person name="Shtratnikova V."/>
            <person name="Makarenko M."/>
            <person name="Klepikova A."/>
            <person name="Omelchenko D."/>
            <person name="Novikova G."/>
            <person name="Obukhova E."/>
            <person name="Bogdanov V."/>
            <person name="Penin A."/>
            <person name="Logacheva M."/>
        </authorList>
    </citation>
    <scope>NUCLEOTIDE SEQUENCE</scope>
    <source>
        <strain evidence="6">Hsosn_3</strain>
        <tissue evidence="6">Leaf</tissue>
    </source>
</reference>
<dbReference type="PANTHER" id="PTHR45980:SF18">
    <property type="entry name" value="PROTEASE DO-LIKE 9"/>
    <property type="match status" value="1"/>
</dbReference>
<keyword evidence="4" id="KW-1133">Transmembrane helix</keyword>
<feature type="transmembrane region" description="Helical" evidence="4">
    <location>
        <begin position="57"/>
        <end position="78"/>
    </location>
</feature>
<comment type="caution">
    <text evidence="6">The sequence shown here is derived from an EMBL/GenBank/DDBJ whole genome shotgun (WGS) entry which is preliminary data.</text>
</comment>
<keyword evidence="3" id="KW-0720">Serine protease</keyword>
<keyword evidence="4" id="KW-0472">Membrane</keyword>
<dbReference type="GO" id="GO:0006508">
    <property type="term" value="P:proteolysis"/>
    <property type="evidence" value="ECO:0007669"/>
    <property type="project" value="UniProtKB-KW"/>
</dbReference>
<evidence type="ECO:0000313" key="7">
    <source>
        <dbReference type="Proteomes" id="UP001237642"/>
    </source>
</evidence>
<feature type="transmembrane region" description="Helical" evidence="4">
    <location>
        <begin position="24"/>
        <end position="42"/>
    </location>
</feature>
<proteinExistence type="predicted"/>
<organism evidence="6 7">
    <name type="scientific">Heracleum sosnowskyi</name>
    <dbReference type="NCBI Taxonomy" id="360622"/>
    <lineage>
        <taxon>Eukaryota</taxon>
        <taxon>Viridiplantae</taxon>
        <taxon>Streptophyta</taxon>
        <taxon>Embryophyta</taxon>
        <taxon>Tracheophyta</taxon>
        <taxon>Spermatophyta</taxon>
        <taxon>Magnoliopsida</taxon>
        <taxon>eudicotyledons</taxon>
        <taxon>Gunneridae</taxon>
        <taxon>Pentapetalae</taxon>
        <taxon>asterids</taxon>
        <taxon>campanulids</taxon>
        <taxon>Apiales</taxon>
        <taxon>Apiaceae</taxon>
        <taxon>Apioideae</taxon>
        <taxon>apioid superclade</taxon>
        <taxon>Tordylieae</taxon>
        <taxon>Tordyliinae</taxon>
        <taxon>Heracleum</taxon>
    </lineage>
</organism>
<gene>
    <name evidence="6" type="ORF">POM88_025182</name>
</gene>
<sequence length="177" mass="20234">MIVPITYEDSNNKWTFLKPLKKDLWLTSIAFFIFNGFAVWVLEHRINTAFRGPPSQHVGMICWFPLSIVVFAHSIVLFGSRTLPLKYEVDLIKVLVADFNIGYEEIVNTQVHAFNGKPVKNLKGLAYMVEKCDEEFLKFHLEYEQIIVLQTEKAKAATPDILTTHCIPSAMSDDLKA</sequence>
<keyword evidence="2" id="KW-0378">Hydrolase</keyword>
<dbReference type="GO" id="GO:0004252">
    <property type="term" value="F:serine-type endopeptidase activity"/>
    <property type="evidence" value="ECO:0007669"/>
    <property type="project" value="TreeGrafter"/>
</dbReference>
<evidence type="ECO:0000256" key="2">
    <source>
        <dbReference type="ARBA" id="ARBA00022801"/>
    </source>
</evidence>
<reference evidence="6" key="2">
    <citation type="submission" date="2023-05" db="EMBL/GenBank/DDBJ databases">
        <authorList>
            <person name="Schelkunov M.I."/>
        </authorList>
    </citation>
    <scope>NUCLEOTIDE SEQUENCE</scope>
    <source>
        <strain evidence="6">Hsosn_3</strain>
        <tissue evidence="6">Leaf</tissue>
    </source>
</reference>
<keyword evidence="1" id="KW-0645">Protease</keyword>
<dbReference type="InterPro" id="IPR046449">
    <property type="entry name" value="DEGP_PDZ_sf"/>
</dbReference>
<dbReference type="AlphaFoldDB" id="A0AAD8MNL5"/>
<feature type="domain" description="Protease Do-like PDZ" evidence="5">
    <location>
        <begin position="91"/>
        <end position="174"/>
    </location>
</feature>
<dbReference type="EMBL" id="JAUIZM010000006">
    <property type="protein sequence ID" value="KAK1378438.1"/>
    <property type="molecule type" value="Genomic_DNA"/>
</dbReference>
<name>A0AAD8MNL5_9APIA</name>
<evidence type="ECO:0000313" key="6">
    <source>
        <dbReference type="EMBL" id="KAK1378438.1"/>
    </source>
</evidence>
<evidence type="ECO:0000256" key="4">
    <source>
        <dbReference type="SAM" id="Phobius"/>
    </source>
</evidence>
<evidence type="ECO:0000256" key="1">
    <source>
        <dbReference type="ARBA" id="ARBA00022670"/>
    </source>
</evidence>
<protein>
    <recommendedName>
        <fullName evidence="5">Protease Do-like PDZ domain-containing protein</fullName>
    </recommendedName>
</protein>
<dbReference type="Pfam" id="PF17815">
    <property type="entry name" value="PDZ_3"/>
    <property type="match status" value="1"/>
</dbReference>
<dbReference type="InterPro" id="IPR041517">
    <property type="entry name" value="DEGP_PDZ"/>
</dbReference>
<keyword evidence="4" id="KW-0812">Transmembrane</keyword>
<accession>A0AAD8MNL5</accession>
<dbReference type="Proteomes" id="UP001237642">
    <property type="component" value="Unassembled WGS sequence"/>
</dbReference>